<evidence type="ECO:0000256" key="1">
    <source>
        <dbReference type="SAM" id="SignalP"/>
    </source>
</evidence>
<dbReference type="PROSITE" id="PS51257">
    <property type="entry name" value="PROKAR_LIPOPROTEIN"/>
    <property type="match status" value="1"/>
</dbReference>
<evidence type="ECO:0000313" key="3">
    <source>
        <dbReference type="EMBL" id="MFD2866887.1"/>
    </source>
</evidence>
<accession>A0ABW5XVA7</accession>
<feature type="signal peptide" evidence="1">
    <location>
        <begin position="1"/>
        <end position="27"/>
    </location>
</feature>
<reference evidence="4" key="1">
    <citation type="journal article" date="2019" name="Int. J. Syst. Evol. Microbiol.">
        <title>The Global Catalogue of Microorganisms (GCM) 10K type strain sequencing project: providing services to taxonomists for standard genome sequencing and annotation.</title>
        <authorList>
            <consortium name="The Broad Institute Genomics Platform"/>
            <consortium name="The Broad Institute Genome Sequencing Center for Infectious Disease"/>
            <person name="Wu L."/>
            <person name="Ma J."/>
        </authorList>
    </citation>
    <scope>NUCLEOTIDE SEQUENCE [LARGE SCALE GENOMIC DNA]</scope>
    <source>
        <strain evidence="4">KCTC 52232</strain>
    </source>
</reference>
<dbReference type="Proteomes" id="UP001597601">
    <property type="component" value="Unassembled WGS sequence"/>
</dbReference>
<proteinExistence type="predicted"/>
<dbReference type="RefSeq" id="WP_377130538.1">
    <property type="nucleotide sequence ID" value="NZ_JBHUON010000042.1"/>
</dbReference>
<gene>
    <name evidence="3" type="ORF">ACFSYC_19480</name>
</gene>
<dbReference type="EMBL" id="JBHUON010000042">
    <property type="protein sequence ID" value="MFD2866887.1"/>
    <property type="molecule type" value="Genomic_DNA"/>
</dbReference>
<feature type="domain" description="3-keto-alpha-glucoside-1,2-lyase/3-keto-2-hydroxy-glucal hydratase" evidence="2">
    <location>
        <begin position="50"/>
        <end position="252"/>
    </location>
</feature>
<keyword evidence="4" id="KW-1185">Reference proteome</keyword>
<organism evidence="3 4">
    <name type="scientific">Mucilaginibacter antarcticus</name>
    <dbReference type="NCBI Taxonomy" id="1855725"/>
    <lineage>
        <taxon>Bacteria</taxon>
        <taxon>Pseudomonadati</taxon>
        <taxon>Bacteroidota</taxon>
        <taxon>Sphingobacteriia</taxon>
        <taxon>Sphingobacteriales</taxon>
        <taxon>Sphingobacteriaceae</taxon>
        <taxon>Mucilaginibacter</taxon>
    </lineage>
</organism>
<evidence type="ECO:0000259" key="2">
    <source>
        <dbReference type="Pfam" id="PF06439"/>
    </source>
</evidence>
<evidence type="ECO:0000313" key="4">
    <source>
        <dbReference type="Proteomes" id="UP001597601"/>
    </source>
</evidence>
<keyword evidence="1" id="KW-0732">Signal</keyword>
<feature type="chain" id="PRO_5045616063" evidence="1">
    <location>
        <begin position="28"/>
        <end position="256"/>
    </location>
</feature>
<dbReference type="InterPro" id="IPR010496">
    <property type="entry name" value="AL/BT2_dom"/>
</dbReference>
<sequence>MKKIVLLNAVAALAISAMLLSSCGAKKESATTASTPAADNTLTEKEKKEGWVLIFNGKDLTGWHSWKRDTAARNWIVKDGQIQYDRENDRAGDDLVTNGIYENYELQLQWRISKGGNSGIIFNIQEDKKYGATYQTGAEMQVLDNIDAEDNKKQNHWAGCLYDMIGDATVSKPVTPGEWNQVRLIQNKGQLTFYLNGIKTVDVKIGSPEWEKALASSKFKSRGFEDFMKVQKGKIAIQKHPGSSGWKNMKVREIKS</sequence>
<protein>
    <submittedName>
        <fullName evidence="3">DUF1080 domain-containing protein</fullName>
    </submittedName>
</protein>
<comment type="caution">
    <text evidence="3">The sequence shown here is derived from an EMBL/GenBank/DDBJ whole genome shotgun (WGS) entry which is preliminary data.</text>
</comment>
<name>A0ABW5XVA7_9SPHI</name>
<dbReference type="Gene3D" id="2.60.120.560">
    <property type="entry name" value="Exo-inulinase, domain 1"/>
    <property type="match status" value="1"/>
</dbReference>
<dbReference type="Pfam" id="PF06439">
    <property type="entry name" value="3keto-disac_hyd"/>
    <property type="match status" value="1"/>
</dbReference>